<organism evidence="3 4">
    <name type="scientific">Paraburkholderia susongensis</name>
    <dbReference type="NCBI Taxonomy" id="1515439"/>
    <lineage>
        <taxon>Bacteria</taxon>
        <taxon>Pseudomonadati</taxon>
        <taxon>Pseudomonadota</taxon>
        <taxon>Betaproteobacteria</taxon>
        <taxon>Burkholderiales</taxon>
        <taxon>Burkholderiaceae</taxon>
        <taxon>Paraburkholderia</taxon>
    </lineage>
</organism>
<feature type="domain" description="NIPSNAP" evidence="2">
    <location>
        <begin position="4"/>
        <end position="102"/>
    </location>
</feature>
<dbReference type="OrthoDB" id="8905985at2"/>
<reference evidence="4" key="1">
    <citation type="submission" date="2017-04" db="EMBL/GenBank/DDBJ databases">
        <authorList>
            <person name="Varghese N."/>
            <person name="Submissions S."/>
        </authorList>
    </citation>
    <scope>NUCLEOTIDE SEQUENCE [LARGE SCALE GENOMIC DNA]</scope>
    <source>
        <strain evidence="4">LMG 29540</strain>
    </source>
</reference>
<comment type="similarity">
    <text evidence="1">Belongs to the NipSnap family.</text>
</comment>
<dbReference type="RefSeq" id="WP_085489308.1">
    <property type="nucleotide sequence ID" value="NZ_FXAT01000016.1"/>
</dbReference>
<protein>
    <submittedName>
        <fullName evidence="3">NIPSNAP protein</fullName>
    </submittedName>
</protein>
<dbReference type="InterPro" id="IPR051557">
    <property type="entry name" value="NipSnap_domain"/>
</dbReference>
<dbReference type="STRING" id="1515439.SAMN06265784_11661"/>
<dbReference type="InterPro" id="IPR012577">
    <property type="entry name" value="NIPSNAP"/>
</dbReference>
<dbReference type="Gene3D" id="3.30.70.100">
    <property type="match status" value="1"/>
</dbReference>
<sequence>MIVEQRTYTVKPGAVPAYLDLYVREAMEVQKKHLPRMVGYFSTDIGALNQIIHMWGYADLNERARCRAALYEDPAWQVVVKKLLEMIEVMETRILVPTAFSPIK</sequence>
<dbReference type="PANTHER" id="PTHR21017:SF19">
    <property type="entry name" value="PROTEIN NIPSNAP HOMOLOG 3B"/>
    <property type="match status" value="1"/>
</dbReference>
<gene>
    <name evidence="3" type="ORF">SAMN06265784_11661</name>
</gene>
<dbReference type="PANTHER" id="PTHR21017">
    <property type="entry name" value="NIPSNAP-RELATED"/>
    <property type="match status" value="1"/>
</dbReference>
<proteinExistence type="inferred from homology"/>
<dbReference type="AlphaFoldDB" id="A0A1X7M3X2"/>
<dbReference type="Pfam" id="PF07978">
    <property type="entry name" value="NIPSNAP"/>
    <property type="match status" value="1"/>
</dbReference>
<evidence type="ECO:0000313" key="3">
    <source>
        <dbReference type="EMBL" id="SMG60397.1"/>
    </source>
</evidence>
<dbReference type="Proteomes" id="UP000193228">
    <property type="component" value="Unassembled WGS sequence"/>
</dbReference>
<dbReference type="EMBL" id="FXAT01000016">
    <property type="protein sequence ID" value="SMG60397.1"/>
    <property type="molecule type" value="Genomic_DNA"/>
</dbReference>
<dbReference type="SUPFAM" id="SSF54909">
    <property type="entry name" value="Dimeric alpha+beta barrel"/>
    <property type="match status" value="1"/>
</dbReference>
<accession>A0A1X7M3X2</accession>
<evidence type="ECO:0000256" key="1">
    <source>
        <dbReference type="ARBA" id="ARBA00005291"/>
    </source>
</evidence>
<evidence type="ECO:0000259" key="2">
    <source>
        <dbReference type="Pfam" id="PF07978"/>
    </source>
</evidence>
<name>A0A1X7M3X2_9BURK</name>
<dbReference type="InterPro" id="IPR011008">
    <property type="entry name" value="Dimeric_a/b-barrel"/>
</dbReference>
<evidence type="ECO:0000313" key="4">
    <source>
        <dbReference type="Proteomes" id="UP000193228"/>
    </source>
</evidence>
<keyword evidence="4" id="KW-1185">Reference proteome</keyword>